<dbReference type="AlphaFoldDB" id="A0A2M7G128"/>
<gene>
    <name evidence="2" type="ORF">COW36_18530</name>
</gene>
<keyword evidence="1" id="KW-0732">Signal</keyword>
<evidence type="ECO:0000256" key="1">
    <source>
        <dbReference type="SAM" id="SignalP"/>
    </source>
</evidence>
<feature type="chain" id="PRO_5014902229" description="Outer membrane protein beta-barrel domain-containing protein" evidence="1">
    <location>
        <begin position="26"/>
        <end position="198"/>
    </location>
</feature>
<protein>
    <recommendedName>
        <fullName evidence="4">Outer membrane protein beta-barrel domain-containing protein</fullName>
    </recommendedName>
</protein>
<organism evidence="2 3">
    <name type="scientific">bacterium (Candidatus Blackallbacteria) CG17_big_fil_post_rev_8_21_14_2_50_48_46</name>
    <dbReference type="NCBI Taxonomy" id="2014261"/>
    <lineage>
        <taxon>Bacteria</taxon>
        <taxon>Candidatus Blackallbacteria</taxon>
    </lineage>
</organism>
<evidence type="ECO:0000313" key="2">
    <source>
        <dbReference type="EMBL" id="PIW15411.1"/>
    </source>
</evidence>
<comment type="caution">
    <text evidence="2">The sequence shown here is derived from an EMBL/GenBank/DDBJ whole genome shotgun (WGS) entry which is preliminary data.</text>
</comment>
<sequence length="198" mass="21615">MKKALLLTLSALLSTALLTAPPAQASSMPKADGSHSSFAIGIGPSAALDLELFPRTTLGVSAGLPFLVNGWTDLSSRYDLRLMTNLYHDHHYYHDGGFSLSLILGVWGDANFRDLTVSRWLGIEVGLAMAYRFNEHLTARVNLVPGYNFFNGNLNQLVFQNFFPPAAGAEVAWHISPNLEATLGYNGQGDILGFRFKI</sequence>
<proteinExistence type="predicted"/>
<evidence type="ECO:0008006" key="4">
    <source>
        <dbReference type="Google" id="ProtNLM"/>
    </source>
</evidence>
<accession>A0A2M7G128</accession>
<dbReference type="EMBL" id="PFFQ01000053">
    <property type="protein sequence ID" value="PIW15411.1"/>
    <property type="molecule type" value="Genomic_DNA"/>
</dbReference>
<name>A0A2M7G128_9BACT</name>
<reference evidence="2 3" key="1">
    <citation type="submission" date="2017-09" db="EMBL/GenBank/DDBJ databases">
        <title>Depth-based differentiation of microbial function through sediment-hosted aquifers and enrichment of novel symbionts in the deep terrestrial subsurface.</title>
        <authorList>
            <person name="Probst A.J."/>
            <person name="Ladd B."/>
            <person name="Jarett J.K."/>
            <person name="Geller-Mcgrath D.E."/>
            <person name="Sieber C.M."/>
            <person name="Emerson J.B."/>
            <person name="Anantharaman K."/>
            <person name="Thomas B.C."/>
            <person name="Malmstrom R."/>
            <person name="Stieglmeier M."/>
            <person name="Klingl A."/>
            <person name="Woyke T."/>
            <person name="Ryan C.M."/>
            <person name="Banfield J.F."/>
        </authorList>
    </citation>
    <scope>NUCLEOTIDE SEQUENCE [LARGE SCALE GENOMIC DNA]</scope>
    <source>
        <strain evidence="2">CG17_big_fil_post_rev_8_21_14_2_50_48_46</strain>
    </source>
</reference>
<dbReference type="Proteomes" id="UP000231019">
    <property type="component" value="Unassembled WGS sequence"/>
</dbReference>
<evidence type="ECO:0000313" key="3">
    <source>
        <dbReference type="Proteomes" id="UP000231019"/>
    </source>
</evidence>
<feature type="signal peptide" evidence="1">
    <location>
        <begin position="1"/>
        <end position="25"/>
    </location>
</feature>